<dbReference type="RefSeq" id="WP_029426332.1">
    <property type="nucleotide sequence ID" value="NZ_CP012801.1"/>
</dbReference>
<name>A0A0P0FXK3_9BACE</name>
<reference evidence="5 6" key="1">
    <citation type="journal article" date="2015" name="Science">
        <title>Genetic determinants of in vivo fitness and diet responsiveness in multiple human gut Bacteroides.</title>
        <authorList>
            <person name="Wu M."/>
            <person name="McNulty N.P."/>
            <person name="Rodionov D.A."/>
            <person name="Khoroshkin M.S."/>
            <person name="Griffin N.W."/>
            <person name="Cheng J."/>
            <person name="Latreille P."/>
            <person name="Kerstetter R.A."/>
            <person name="Terrapon N."/>
            <person name="Henrissat B."/>
            <person name="Osterman A.L."/>
            <person name="Gordon J.I."/>
        </authorList>
    </citation>
    <scope>NUCLEOTIDE SEQUENCE [LARGE SCALE GENOMIC DNA]</scope>
    <source>
        <strain evidence="5 6">WH2</strain>
    </source>
</reference>
<dbReference type="InterPro" id="IPR049492">
    <property type="entry name" value="BD-FAE-like_dom"/>
</dbReference>
<dbReference type="PATRIC" id="fig|246787.4.peg.2883"/>
<dbReference type="EMBL" id="CP012801">
    <property type="protein sequence ID" value="ALJ60030.1"/>
    <property type="molecule type" value="Genomic_DNA"/>
</dbReference>
<evidence type="ECO:0000313" key="5">
    <source>
        <dbReference type="EMBL" id="ALJ60030.1"/>
    </source>
</evidence>
<dbReference type="KEGG" id="bcel:BcellWH2_02791"/>
<keyword evidence="3" id="KW-0732">Signal</keyword>
<feature type="chain" id="PRO_5006046860" evidence="3">
    <location>
        <begin position="20"/>
        <end position="322"/>
    </location>
</feature>
<evidence type="ECO:0000313" key="6">
    <source>
        <dbReference type="Proteomes" id="UP000061809"/>
    </source>
</evidence>
<keyword evidence="2 5" id="KW-0378">Hydrolase</keyword>
<dbReference type="Gene3D" id="3.40.50.1820">
    <property type="entry name" value="alpha/beta hydrolase"/>
    <property type="match status" value="1"/>
</dbReference>
<accession>A0A0P0FXK3</accession>
<dbReference type="Pfam" id="PF20434">
    <property type="entry name" value="BD-FAE"/>
    <property type="match status" value="1"/>
</dbReference>
<organism evidence="5 6">
    <name type="scientific">Bacteroides cellulosilyticus</name>
    <dbReference type="NCBI Taxonomy" id="246787"/>
    <lineage>
        <taxon>Bacteria</taxon>
        <taxon>Pseudomonadati</taxon>
        <taxon>Bacteroidota</taxon>
        <taxon>Bacteroidia</taxon>
        <taxon>Bacteroidales</taxon>
        <taxon>Bacteroidaceae</taxon>
        <taxon>Bacteroides</taxon>
    </lineage>
</organism>
<feature type="domain" description="BD-FAE-like" evidence="4">
    <location>
        <begin position="82"/>
        <end position="260"/>
    </location>
</feature>
<dbReference type="AlphaFoldDB" id="A0A0P0FXK3"/>
<dbReference type="PANTHER" id="PTHR48081">
    <property type="entry name" value="AB HYDROLASE SUPERFAMILY PROTEIN C4A8.06C"/>
    <property type="match status" value="1"/>
</dbReference>
<dbReference type="GO" id="GO:0004806">
    <property type="term" value="F:triacylglycerol lipase activity"/>
    <property type="evidence" value="ECO:0007669"/>
    <property type="project" value="TreeGrafter"/>
</dbReference>
<sequence>MKTYLIFAISLLSTSFTFSQTVVIDGVPRDTSFALNTTYQKELRYRPYIEPVRASLPDNVLANEGVTYKTVENAWGKHELKMNIYRPNDGKEYPVLMMIHGGGWNSGNLGLQVPMAQQIATKGYVTIPVEYRLIPEALYPAGVEDLEDAIEWIYNNAGRFGIDKEKIAVSGCSAGGQLAMLIGMKNASGKIRTVINMDGISSFVTDESINRAKQARDSNKPLPIDAIWLGGTYQEQKKNWEEASALYWISKNSAPVCFINSSIPRFHNGRDEAIALLNKYGTYTEIHTFEDTPHPYWFFRPWFDPTIEYMTEFMNKILKNKR</sequence>
<dbReference type="PANTHER" id="PTHR48081:SF30">
    <property type="entry name" value="ACETYL-HYDROLASE LIPR-RELATED"/>
    <property type="match status" value="1"/>
</dbReference>
<dbReference type="GO" id="GO:0106435">
    <property type="term" value="F:carboxylesterase activity"/>
    <property type="evidence" value="ECO:0007669"/>
    <property type="project" value="UniProtKB-EC"/>
</dbReference>
<comment type="similarity">
    <text evidence="1">Belongs to the 'GDXG' lipolytic enzyme family.</text>
</comment>
<dbReference type="InterPro" id="IPR050300">
    <property type="entry name" value="GDXG_lipolytic_enzyme"/>
</dbReference>
<dbReference type="EC" id="3.1.1.1" evidence="5"/>
<feature type="signal peptide" evidence="3">
    <location>
        <begin position="1"/>
        <end position="19"/>
    </location>
</feature>
<evidence type="ECO:0000256" key="2">
    <source>
        <dbReference type="ARBA" id="ARBA00022801"/>
    </source>
</evidence>
<dbReference type="Proteomes" id="UP000061809">
    <property type="component" value="Chromosome"/>
</dbReference>
<protein>
    <submittedName>
        <fullName evidence="5">Carboxylesterase NlhH</fullName>
        <ecNumber evidence="5">3.1.1.1</ecNumber>
    </submittedName>
</protein>
<evidence type="ECO:0000256" key="3">
    <source>
        <dbReference type="SAM" id="SignalP"/>
    </source>
</evidence>
<dbReference type="SUPFAM" id="SSF53474">
    <property type="entry name" value="alpha/beta-Hydrolases"/>
    <property type="match status" value="1"/>
</dbReference>
<gene>
    <name evidence="5" type="primary">nlhH_2</name>
    <name evidence="5" type="ORF">BcellWH2_02791</name>
</gene>
<dbReference type="InterPro" id="IPR029058">
    <property type="entry name" value="AB_hydrolase_fold"/>
</dbReference>
<proteinExistence type="inferred from homology"/>
<evidence type="ECO:0000256" key="1">
    <source>
        <dbReference type="ARBA" id="ARBA00010515"/>
    </source>
</evidence>
<evidence type="ECO:0000259" key="4">
    <source>
        <dbReference type="Pfam" id="PF20434"/>
    </source>
</evidence>